<keyword evidence="3" id="KW-1185">Reference proteome</keyword>
<keyword evidence="1" id="KW-0812">Transmembrane</keyword>
<feature type="transmembrane region" description="Helical" evidence="1">
    <location>
        <begin position="6"/>
        <end position="24"/>
    </location>
</feature>
<evidence type="ECO:0000313" key="3">
    <source>
        <dbReference type="Proteomes" id="UP000593836"/>
    </source>
</evidence>
<keyword evidence="1" id="KW-1133">Transmembrane helix</keyword>
<evidence type="ECO:0000256" key="1">
    <source>
        <dbReference type="SAM" id="Phobius"/>
    </source>
</evidence>
<dbReference type="EMBL" id="CP054493">
    <property type="protein sequence ID" value="QOY55702.1"/>
    <property type="molecule type" value="Genomic_DNA"/>
</dbReference>
<dbReference type="RefSeq" id="WP_194367740.1">
    <property type="nucleotide sequence ID" value="NZ_CP054493.1"/>
</dbReference>
<evidence type="ECO:0000313" key="2">
    <source>
        <dbReference type="EMBL" id="QOY55702.1"/>
    </source>
</evidence>
<reference evidence="2 3" key="1">
    <citation type="submission" date="2020-05" db="EMBL/GenBank/DDBJ databases">
        <title>Sulfurimonas marisnigri, sp. nov., and Sulfurimonas baltica, sp. nov., manganese oxide reducing chemolithoautotrophs of the class Epsilonproteobacteria isolated from the pelagic redoxclines of the Black and Baltic Seas and emended description of the genus Sulfurimonas.</title>
        <authorList>
            <person name="Henkel J.V."/>
            <person name="Laudan C."/>
            <person name="Werner J."/>
            <person name="Neu T."/>
            <person name="Plewe S."/>
            <person name="Sproer C."/>
            <person name="Bunk B."/>
            <person name="Schulz-Vogt H.N."/>
        </authorList>
    </citation>
    <scope>NUCLEOTIDE SEQUENCE [LARGE SCALE GENOMIC DNA]</scope>
    <source>
        <strain evidence="2 3">SoZ1</strain>
    </source>
</reference>
<keyword evidence="1" id="KW-0472">Membrane</keyword>
<protein>
    <submittedName>
        <fullName evidence="2">Uncharacterized protein</fullName>
    </submittedName>
</protein>
<sequence length="48" mass="5283">MELPGFIIIGILVWSVFTIGSVALRNPFTFIFAMIGLGFLFGDDDCDI</sequence>
<name>A0A7S7M264_9BACT</name>
<gene>
    <name evidence="2" type="ORF">HUE87_05615</name>
</gene>
<proteinExistence type="predicted"/>
<dbReference type="KEGG" id="smas:HUE87_05615"/>
<dbReference type="AlphaFoldDB" id="A0A7S7M264"/>
<organism evidence="2 3">
    <name type="scientific">Candidatus Sulfurimonas marisnigri</name>
    <dbReference type="NCBI Taxonomy" id="2740405"/>
    <lineage>
        <taxon>Bacteria</taxon>
        <taxon>Pseudomonadati</taxon>
        <taxon>Campylobacterota</taxon>
        <taxon>Epsilonproteobacteria</taxon>
        <taxon>Campylobacterales</taxon>
        <taxon>Sulfurimonadaceae</taxon>
        <taxon>Sulfurimonas</taxon>
    </lineage>
</organism>
<dbReference type="Proteomes" id="UP000593836">
    <property type="component" value="Chromosome"/>
</dbReference>
<accession>A0A7S7M264</accession>